<reference evidence="18 19" key="1">
    <citation type="submission" date="2016-07" db="EMBL/GenBank/DDBJ databases">
        <title>Pervasive Adenine N6-methylation of Active Genes in Fungi.</title>
        <authorList>
            <consortium name="DOE Joint Genome Institute"/>
            <person name="Mondo S.J."/>
            <person name="Dannebaum R.O."/>
            <person name="Kuo R.C."/>
            <person name="Labutti K."/>
            <person name="Haridas S."/>
            <person name="Kuo A."/>
            <person name="Salamov A."/>
            <person name="Ahrendt S.R."/>
            <person name="Lipzen A."/>
            <person name="Sullivan W."/>
            <person name="Andreopoulos W.B."/>
            <person name="Clum A."/>
            <person name="Lindquist E."/>
            <person name="Daum C."/>
            <person name="Ramamoorthy G.K."/>
            <person name="Gryganskyi A."/>
            <person name="Culley D."/>
            <person name="Magnuson J.K."/>
            <person name="James T.Y."/>
            <person name="O'Malley M.A."/>
            <person name="Stajich J.E."/>
            <person name="Spatafora J.W."/>
            <person name="Visel A."/>
            <person name="Grigoriev I.V."/>
        </authorList>
    </citation>
    <scope>NUCLEOTIDE SEQUENCE [LARGE SCALE GENOMIC DNA]</scope>
    <source>
        <strain evidence="18 19">62-1032</strain>
    </source>
</reference>
<name>A0A1Y2ESJ8_9BASI</name>
<evidence type="ECO:0000256" key="7">
    <source>
        <dbReference type="ARBA" id="ARBA00022892"/>
    </source>
</evidence>
<evidence type="ECO:0000256" key="2">
    <source>
        <dbReference type="ARBA" id="ARBA00004409"/>
    </source>
</evidence>
<evidence type="ECO:0000256" key="12">
    <source>
        <dbReference type="ARBA" id="ARBA00023136"/>
    </source>
</evidence>
<dbReference type="PANTHER" id="PTHR45837">
    <property type="entry name" value="VESICLE-TRAFFICKING PROTEIN SEC22B"/>
    <property type="match status" value="1"/>
</dbReference>
<feature type="domain" description="V-SNARE coiled-coil homology" evidence="17">
    <location>
        <begin position="146"/>
        <end position="206"/>
    </location>
</feature>
<dbReference type="Gene3D" id="1.20.5.110">
    <property type="match status" value="1"/>
</dbReference>
<evidence type="ECO:0000256" key="13">
    <source>
        <dbReference type="ARBA" id="ARBA00024249"/>
    </source>
</evidence>
<dbReference type="Pfam" id="PF00957">
    <property type="entry name" value="Synaptobrevin"/>
    <property type="match status" value="1"/>
</dbReference>
<evidence type="ECO:0000256" key="14">
    <source>
        <dbReference type="PROSITE-ProRule" id="PRU00290"/>
    </source>
</evidence>
<evidence type="ECO:0000256" key="15">
    <source>
        <dbReference type="SAM" id="Phobius"/>
    </source>
</evidence>
<dbReference type="FunFam" id="3.30.450.50:FF:000007">
    <property type="entry name" value="SNARE complex subunit SEC22"/>
    <property type="match status" value="1"/>
</dbReference>
<keyword evidence="7" id="KW-0931">ER-Golgi transport</keyword>
<dbReference type="InterPro" id="IPR042855">
    <property type="entry name" value="V_SNARE_CC"/>
</dbReference>
<gene>
    <name evidence="18" type="ORF">BCR35DRAFT_306684</name>
</gene>
<dbReference type="CDD" id="cd15866">
    <property type="entry name" value="R-SNARE_SEC22"/>
    <property type="match status" value="1"/>
</dbReference>
<dbReference type="Pfam" id="PF13774">
    <property type="entry name" value="Longin"/>
    <property type="match status" value="1"/>
</dbReference>
<dbReference type="GO" id="GO:0005484">
    <property type="term" value="F:SNAP receptor activity"/>
    <property type="evidence" value="ECO:0007669"/>
    <property type="project" value="InterPro"/>
</dbReference>
<keyword evidence="11 14" id="KW-0175">Coiled coil</keyword>
<dbReference type="GO" id="GO:0015031">
    <property type="term" value="P:protein transport"/>
    <property type="evidence" value="ECO:0007669"/>
    <property type="project" value="UniProtKB-KW"/>
</dbReference>
<keyword evidence="9 15" id="KW-1133">Transmembrane helix</keyword>
<comment type="caution">
    <text evidence="18">The sequence shown here is derived from an EMBL/GenBank/DDBJ whole genome shotgun (WGS) entry which is preliminary data.</text>
</comment>
<protein>
    <recommendedName>
        <fullName evidence="13">Protein transport protein SEC22</fullName>
    </recommendedName>
</protein>
<dbReference type="InterPro" id="IPR010908">
    <property type="entry name" value="Longin_dom"/>
</dbReference>
<evidence type="ECO:0000259" key="16">
    <source>
        <dbReference type="PROSITE" id="PS50859"/>
    </source>
</evidence>
<evidence type="ECO:0000256" key="1">
    <source>
        <dbReference type="ARBA" id="ARBA00004163"/>
    </source>
</evidence>
<keyword evidence="6" id="KW-0256">Endoplasmic reticulum</keyword>
<comment type="similarity">
    <text evidence="3">Belongs to the synaptobrevin family.</text>
</comment>
<dbReference type="InterPro" id="IPR044565">
    <property type="entry name" value="Sec22"/>
</dbReference>
<keyword evidence="12 15" id="KW-0472">Membrane</keyword>
<dbReference type="EMBL" id="MCGR01000041">
    <property type="protein sequence ID" value="ORY74543.1"/>
    <property type="molecule type" value="Genomic_DNA"/>
</dbReference>
<dbReference type="GO" id="GO:0005789">
    <property type="term" value="C:endoplasmic reticulum membrane"/>
    <property type="evidence" value="ECO:0007669"/>
    <property type="project" value="UniProtKB-SubCell"/>
</dbReference>
<evidence type="ECO:0000256" key="3">
    <source>
        <dbReference type="ARBA" id="ARBA00008025"/>
    </source>
</evidence>
<dbReference type="InterPro" id="IPR011012">
    <property type="entry name" value="Longin-like_dom_sf"/>
</dbReference>
<keyword evidence="19" id="KW-1185">Reference proteome</keyword>
<dbReference type="InParanoid" id="A0A1Y2ESJ8"/>
<sequence>MVRSTIIARTTDGLPLAASNDDDEQDQVKLPEYKQQAKLIFRRVTPQSEPRCSIESGACTLHYLIVDSIIYLTIADKSYPRKLAFAYLSELSTEFARSYPPSSSLKPGLRPYAFVKFDTFIQRTKRLYLDPRGAEALGKGTGVTGGLDQLNEDLQDVTRIMTKNMEDLLWRGDSLDRMSTMSSSLRDESLKYRKAARQINIDALVRKWAPVGIIGLLFLFVVYWKFW</sequence>
<feature type="domain" description="Longin" evidence="16">
    <location>
        <begin position="6"/>
        <end position="121"/>
    </location>
</feature>
<keyword evidence="5 15" id="KW-0812">Transmembrane</keyword>
<keyword evidence="10" id="KW-0333">Golgi apparatus</keyword>
<evidence type="ECO:0000256" key="10">
    <source>
        <dbReference type="ARBA" id="ARBA00023034"/>
    </source>
</evidence>
<dbReference type="GO" id="GO:0006888">
    <property type="term" value="P:endoplasmic reticulum to Golgi vesicle-mediated transport"/>
    <property type="evidence" value="ECO:0007669"/>
    <property type="project" value="InterPro"/>
</dbReference>
<dbReference type="Proteomes" id="UP000193467">
    <property type="component" value="Unassembled WGS sequence"/>
</dbReference>
<dbReference type="SUPFAM" id="SSF64356">
    <property type="entry name" value="SNARE-like"/>
    <property type="match status" value="1"/>
</dbReference>
<accession>A0A1Y2ESJ8</accession>
<feature type="transmembrane region" description="Helical" evidence="15">
    <location>
        <begin position="208"/>
        <end position="226"/>
    </location>
</feature>
<dbReference type="STRING" id="106004.A0A1Y2ESJ8"/>
<evidence type="ECO:0000313" key="19">
    <source>
        <dbReference type="Proteomes" id="UP000193467"/>
    </source>
</evidence>
<proteinExistence type="inferred from homology"/>
<evidence type="ECO:0000256" key="5">
    <source>
        <dbReference type="ARBA" id="ARBA00022692"/>
    </source>
</evidence>
<organism evidence="18 19">
    <name type="scientific">Leucosporidium creatinivorum</name>
    <dbReference type="NCBI Taxonomy" id="106004"/>
    <lineage>
        <taxon>Eukaryota</taxon>
        <taxon>Fungi</taxon>
        <taxon>Dikarya</taxon>
        <taxon>Basidiomycota</taxon>
        <taxon>Pucciniomycotina</taxon>
        <taxon>Microbotryomycetes</taxon>
        <taxon>Leucosporidiales</taxon>
        <taxon>Leucosporidium</taxon>
    </lineage>
</organism>
<evidence type="ECO:0000256" key="4">
    <source>
        <dbReference type="ARBA" id="ARBA00022448"/>
    </source>
</evidence>
<dbReference type="CDD" id="cd14824">
    <property type="entry name" value="Longin"/>
    <property type="match status" value="1"/>
</dbReference>
<dbReference type="Gene3D" id="3.30.450.50">
    <property type="entry name" value="Longin domain"/>
    <property type="match status" value="1"/>
</dbReference>
<evidence type="ECO:0000256" key="11">
    <source>
        <dbReference type="ARBA" id="ARBA00023054"/>
    </source>
</evidence>
<dbReference type="PROSITE" id="PS50892">
    <property type="entry name" value="V_SNARE"/>
    <property type="match status" value="1"/>
</dbReference>
<dbReference type="GO" id="GO:0000139">
    <property type="term" value="C:Golgi membrane"/>
    <property type="evidence" value="ECO:0007669"/>
    <property type="project" value="UniProtKB-SubCell"/>
</dbReference>
<evidence type="ECO:0000256" key="8">
    <source>
        <dbReference type="ARBA" id="ARBA00022927"/>
    </source>
</evidence>
<dbReference type="GO" id="GO:0006890">
    <property type="term" value="P:retrograde vesicle-mediated transport, Golgi to endoplasmic reticulum"/>
    <property type="evidence" value="ECO:0007669"/>
    <property type="project" value="InterPro"/>
</dbReference>
<dbReference type="FunCoup" id="A0A1Y2ESJ8">
    <property type="interactions" value="705"/>
</dbReference>
<dbReference type="PROSITE" id="PS50859">
    <property type="entry name" value="LONGIN"/>
    <property type="match status" value="1"/>
</dbReference>
<keyword evidence="8" id="KW-0653">Protein transport</keyword>
<dbReference type="AlphaFoldDB" id="A0A1Y2ESJ8"/>
<dbReference type="SMART" id="SM01270">
    <property type="entry name" value="Longin"/>
    <property type="match status" value="1"/>
</dbReference>
<evidence type="ECO:0000256" key="6">
    <source>
        <dbReference type="ARBA" id="ARBA00022824"/>
    </source>
</evidence>
<evidence type="ECO:0000259" key="17">
    <source>
        <dbReference type="PROSITE" id="PS50892"/>
    </source>
</evidence>
<dbReference type="OrthoDB" id="1719357at2759"/>
<comment type="subcellular location">
    <subcellularLocation>
        <location evidence="1">Endoplasmic reticulum membrane</location>
        <topology evidence="1">Single-pass type IV membrane protein</topology>
    </subcellularLocation>
    <subcellularLocation>
        <location evidence="2">Golgi apparatus membrane</location>
        <topology evidence="2">Single-pass type IV membrane protein</topology>
    </subcellularLocation>
</comment>
<evidence type="ECO:0000256" key="9">
    <source>
        <dbReference type="ARBA" id="ARBA00022989"/>
    </source>
</evidence>
<dbReference type="SUPFAM" id="SSF58038">
    <property type="entry name" value="SNARE fusion complex"/>
    <property type="match status" value="1"/>
</dbReference>
<evidence type="ECO:0000313" key="18">
    <source>
        <dbReference type="EMBL" id="ORY74543.1"/>
    </source>
</evidence>
<keyword evidence="4" id="KW-0813">Transport</keyword>